<name>A0ACC1RC09_9HYPO</name>
<dbReference type="Proteomes" id="UP001148629">
    <property type="component" value="Unassembled WGS sequence"/>
</dbReference>
<dbReference type="EMBL" id="JANRMS010004497">
    <property type="protein sequence ID" value="KAJ3508323.1"/>
    <property type="molecule type" value="Genomic_DNA"/>
</dbReference>
<protein>
    <submittedName>
        <fullName evidence="1">Uncharacterized protein</fullName>
    </submittedName>
</protein>
<accession>A0ACC1RC09</accession>
<gene>
    <name evidence="1" type="ORF">NM208_g15837</name>
</gene>
<organism evidence="1 2">
    <name type="scientific">Fusarium decemcellulare</name>
    <dbReference type="NCBI Taxonomy" id="57161"/>
    <lineage>
        <taxon>Eukaryota</taxon>
        <taxon>Fungi</taxon>
        <taxon>Dikarya</taxon>
        <taxon>Ascomycota</taxon>
        <taxon>Pezizomycotina</taxon>
        <taxon>Sordariomycetes</taxon>
        <taxon>Hypocreomycetidae</taxon>
        <taxon>Hypocreales</taxon>
        <taxon>Nectriaceae</taxon>
        <taxon>Fusarium</taxon>
        <taxon>Fusarium decemcellulare species complex</taxon>
    </lineage>
</organism>
<sequence length="315" mass="34821">MHDIGQNSERCAASFGSFCQSRKSNLDHARNQKARQRGPETSGASAHRNRPDELDEPMTDYFLLGDTASLADLVDAAASDTHGRAIVIGGGFFGSEVDIFVWNVDFLNVFLVAFRGAMPCCVRTISAWNDMRYTSTFVQVKSREEYELTGDTLWLMRHGVGPPRVARLPLFSALPGFMPIEYRREHDGISISDHDALDTATQLLTTRVFHSALLKLIASKARYTRKPTFPDFDPVKLATVGSASTGDPSWRPFRDGHRSAPGRYLSPWAHLTLGGLEAEAHVFASFWEGAAAEAIVHMCRVQRQLDAIHTAVLGN</sequence>
<proteinExistence type="predicted"/>
<comment type="caution">
    <text evidence="1">The sequence shown here is derived from an EMBL/GenBank/DDBJ whole genome shotgun (WGS) entry which is preliminary data.</text>
</comment>
<evidence type="ECO:0000313" key="1">
    <source>
        <dbReference type="EMBL" id="KAJ3508323.1"/>
    </source>
</evidence>
<evidence type="ECO:0000313" key="2">
    <source>
        <dbReference type="Proteomes" id="UP001148629"/>
    </source>
</evidence>
<reference evidence="1" key="1">
    <citation type="submission" date="2022-08" db="EMBL/GenBank/DDBJ databases">
        <title>Genome Sequence of Fusarium decemcellulare.</title>
        <authorList>
            <person name="Buettner E."/>
        </authorList>
    </citation>
    <scope>NUCLEOTIDE SEQUENCE</scope>
    <source>
        <strain evidence="1">Babe19</strain>
    </source>
</reference>
<keyword evidence="2" id="KW-1185">Reference proteome</keyword>